<proteinExistence type="predicted"/>
<accession>A0A6J7NK80</accession>
<evidence type="ECO:0000256" key="2">
    <source>
        <dbReference type="ARBA" id="ARBA00022475"/>
    </source>
</evidence>
<gene>
    <name evidence="7" type="ORF">UFOPK3992_00208</name>
</gene>
<feature type="transmembrane region" description="Helical" evidence="6">
    <location>
        <begin position="116"/>
        <end position="138"/>
    </location>
</feature>
<feature type="transmembrane region" description="Helical" evidence="6">
    <location>
        <begin position="436"/>
        <end position="457"/>
    </location>
</feature>
<evidence type="ECO:0000256" key="6">
    <source>
        <dbReference type="SAM" id="Phobius"/>
    </source>
</evidence>
<feature type="transmembrane region" description="Helical" evidence="6">
    <location>
        <begin position="322"/>
        <end position="349"/>
    </location>
</feature>
<dbReference type="Pfam" id="PF13520">
    <property type="entry name" value="AA_permease_2"/>
    <property type="match status" value="1"/>
</dbReference>
<dbReference type="AlphaFoldDB" id="A0A6J7NK80"/>
<evidence type="ECO:0000256" key="4">
    <source>
        <dbReference type="ARBA" id="ARBA00022989"/>
    </source>
</evidence>
<dbReference type="GO" id="GO:0022857">
    <property type="term" value="F:transmembrane transporter activity"/>
    <property type="evidence" value="ECO:0007669"/>
    <property type="project" value="InterPro"/>
</dbReference>
<sequence length="554" mass="58534">MCSMFKRDDNSSIKESTITTAPYGDDVTPVVDVRGLRHGASARVATALSFTAIRPIVGFGGAALLISYAGLSAWQALVAVLAAMLLVAVVFGALASRWPVEGGVHGWARQLTGARGGFVTGWLYLCSYLLFMTSLAYFDVQRIFYLFGLEPPTVLVANICTAAVLLLATVANTLTRAWVKVIALIAVAASLIGCIGFSIALIAGHSSRGFGDIVGSGGADASGAWLSGSFLVALAWASAFAFRGFEIPSDISEEMDDAPRVVPRAMLTGLMVGGVLTIIAGISIALVVPAAPKVSDELVINPYAASVGTTVEVAMGAGAAKLLALLLVIATFAAIAVCQLAASRTIWTMARDRELPRSAWLVQLSPRRRLPRNAIIVVAVIGVIFPFLISEVKTAYVLQGASVAPLMIAFLIPLVGLLRSSTRSSWKSGPFALGRWLTPIAVVAALVLLGLAVNSLWPREQLYGRGRGLWGPVAIAVAIVILGLVVMVWAYRSNGVHVRNHGHLDRDLDQRVRIGHAGTCAVCHQDMAAGDEAFWNPEAQVLICFFCDDVAADR</sequence>
<dbReference type="EMBL" id="CAFBOZ010000017">
    <property type="protein sequence ID" value="CAB4993641.1"/>
    <property type="molecule type" value="Genomic_DNA"/>
</dbReference>
<evidence type="ECO:0000256" key="5">
    <source>
        <dbReference type="ARBA" id="ARBA00023136"/>
    </source>
</evidence>
<dbReference type="PANTHER" id="PTHR42770:SF7">
    <property type="entry name" value="MEMBRANE PROTEIN"/>
    <property type="match status" value="1"/>
</dbReference>
<reference evidence="7" key="1">
    <citation type="submission" date="2020-05" db="EMBL/GenBank/DDBJ databases">
        <authorList>
            <person name="Chiriac C."/>
            <person name="Salcher M."/>
            <person name="Ghai R."/>
            <person name="Kavagutti S V."/>
        </authorList>
    </citation>
    <scope>NUCLEOTIDE SEQUENCE</scope>
</reference>
<evidence type="ECO:0000256" key="1">
    <source>
        <dbReference type="ARBA" id="ARBA00004651"/>
    </source>
</evidence>
<feature type="transmembrane region" description="Helical" evidence="6">
    <location>
        <begin position="370"/>
        <end position="389"/>
    </location>
</feature>
<dbReference type="Gene3D" id="1.20.1740.10">
    <property type="entry name" value="Amino acid/polyamine transporter I"/>
    <property type="match status" value="1"/>
</dbReference>
<feature type="transmembrane region" description="Helical" evidence="6">
    <location>
        <begin position="395"/>
        <end position="415"/>
    </location>
</feature>
<evidence type="ECO:0000256" key="3">
    <source>
        <dbReference type="ARBA" id="ARBA00022692"/>
    </source>
</evidence>
<feature type="transmembrane region" description="Helical" evidence="6">
    <location>
        <begin position="266"/>
        <end position="288"/>
    </location>
</feature>
<name>A0A6J7NK80_9ZZZZ</name>
<feature type="transmembrane region" description="Helical" evidence="6">
    <location>
        <begin position="224"/>
        <end position="245"/>
    </location>
</feature>
<organism evidence="7">
    <name type="scientific">freshwater metagenome</name>
    <dbReference type="NCBI Taxonomy" id="449393"/>
    <lineage>
        <taxon>unclassified sequences</taxon>
        <taxon>metagenomes</taxon>
        <taxon>ecological metagenomes</taxon>
    </lineage>
</organism>
<dbReference type="GO" id="GO:0005886">
    <property type="term" value="C:plasma membrane"/>
    <property type="evidence" value="ECO:0007669"/>
    <property type="project" value="UniProtKB-SubCell"/>
</dbReference>
<comment type="subcellular location">
    <subcellularLocation>
        <location evidence="1">Cell membrane</location>
        <topology evidence="1">Multi-pass membrane protein</topology>
    </subcellularLocation>
</comment>
<dbReference type="PIRSF" id="PIRSF006060">
    <property type="entry name" value="AA_transporter"/>
    <property type="match status" value="1"/>
</dbReference>
<feature type="transmembrane region" description="Helical" evidence="6">
    <location>
        <begin position="44"/>
        <end position="68"/>
    </location>
</feature>
<keyword evidence="5 6" id="KW-0472">Membrane</keyword>
<dbReference type="InterPro" id="IPR050367">
    <property type="entry name" value="APC_superfamily"/>
</dbReference>
<feature type="transmembrane region" description="Helical" evidence="6">
    <location>
        <begin position="153"/>
        <end position="174"/>
    </location>
</feature>
<dbReference type="InterPro" id="IPR002293">
    <property type="entry name" value="AA/rel_permease1"/>
</dbReference>
<feature type="transmembrane region" description="Helical" evidence="6">
    <location>
        <begin position="181"/>
        <end position="204"/>
    </location>
</feature>
<keyword evidence="2" id="KW-1003">Cell membrane</keyword>
<protein>
    <submittedName>
        <fullName evidence="7">Unannotated protein</fullName>
    </submittedName>
</protein>
<feature type="transmembrane region" description="Helical" evidence="6">
    <location>
        <begin position="74"/>
        <end position="95"/>
    </location>
</feature>
<dbReference type="PANTHER" id="PTHR42770">
    <property type="entry name" value="AMINO ACID TRANSPORTER-RELATED"/>
    <property type="match status" value="1"/>
</dbReference>
<keyword evidence="4 6" id="KW-1133">Transmembrane helix</keyword>
<keyword evidence="3 6" id="KW-0812">Transmembrane</keyword>
<evidence type="ECO:0000313" key="7">
    <source>
        <dbReference type="EMBL" id="CAB4993641.1"/>
    </source>
</evidence>
<feature type="transmembrane region" description="Helical" evidence="6">
    <location>
        <begin position="469"/>
        <end position="491"/>
    </location>
</feature>